<feature type="transmembrane region" description="Helical" evidence="2">
    <location>
        <begin position="310"/>
        <end position="334"/>
    </location>
</feature>
<dbReference type="Pfam" id="PF25927">
    <property type="entry name" value="DUF7972"/>
    <property type="match status" value="1"/>
</dbReference>
<evidence type="ECO:0000256" key="2">
    <source>
        <dbReference type="SAM" id="Phobius"/>
    </source>
</evidence>
<organism evidence="3 4">
    <name type="scientific">Halococcus hamelinensis 100A6</name>
    <dbReference type="NCBI Taxonomy" id="1132509"/>
    <lineage>
        <taxon>Archaea</taxon>
        <taxon>Methanobacteriati</taxon>
        <taxon>Methanobacteriota</taxon>
        <taxon>Stenosarchaea group</taxon>
        <taxon>Halobacteria</taxon>
        <taxon>Halobacteriales</taxon>
        <taxon>Halococcaceae</taxon>
        <taxon>Halococcus</taxon>
    </lineage>
</organism>
<dbReference type="PATRIC" id="fig|1132509.6.peg.851"/>
<keyword evidence="4" id="KW-1185">Reference proteome</keyword>
<dbReference type="EMBL" id="AOMB01000010">
    <property type="protein sequence ID" value="EMA40580.1"/>
    <property type="molecule type" value="Genomic_DNA"/>
</dbReference>
<reference evidence="3 4" key="1">
    <citation type="journal article" date="2014" name="PLoS Genet.">
        <title>Phylogenetically driven sequencing of extremely halophilic archaea reveals strategies for static and dynamic osmo-response.</title>
        <authorList>
            <person name="Becker E.A."/>
            <person name="Seitzer P.M."/>
            <person name="Tritt A."/>
            <person name="Larsen D."/>
            <person name="Krusor M."/>
            <person name="Yao A.I."/>
            <person name="Wu D."/>
            <person name="Madern D."/>
            <person name="Eisen J.A."/>
            <person name="Darling A.E."/>
            <person name="Facciotti M.T."/>
        </authorList>
    </citation>
    <scope>NUCLEOTIDE SEQUENCE [LARGE SCALE GENOMIC DNA]</scope>
    <source>
        <strain evidence="3 4">100A6</strain>
    </source>
</reference>
<dbReference type="AlphaFoldDB" id="M0M864"/>
<dbReference type="RefSeq" id="WP_007691036.1">
    <property type="nucleotide sequence ID" value="NZ_AJRK01000024.1"/>
</dbReference>
<sequence length="356" mass="39443">MSDAADTIDTQEEDTQLDQESIENIGTANTMRERSGETRLKVWFFLAGHRVVVTGLLALLIFGVFMLGGTYFYQFLLTDAQTADTIETLFSTMISAIITGVTLVLTISQIVISQENGPLGDQRERMSNTMDFRDYTEELTGSPTPADPSAFLRVLILESKDRAEGLRESIADNDNDDLRGEVDEFTNSLIENADTVSGRLDGETFGSFDVLSGALDYNYGWKVFQTERLADDYTEDLSAESFERLDELKTVLTMFGPAREHVKTLYFEWELISLSQNILYVSVPALIVAGFMTTFLGGSSLSGVVLGVSVLVWVTSIAFVVTCLPFLLLISYIARIATIAKRTLAIGPFILRDSQR</sequence>
<comment type="caution">
    <text evidence="3">The sequence shown here is derived from an EMBL/GenBank/DDBJ whole genome shotgun (WGS) entry which is preliminary data.</text>
</comment>
<protein>
    <submittedName>
        <fullName evidence="3">Uncharacterized protein</fullName>
    </submittedName>
</protein>
<evidence type="ECO:0000256" key="1">
    <source>
        <dbReference type="SAM" id="MobiDB-lite"/>
    </source>
</evidence>
<proteinExistence type="predicted"/>
<feature type="transmembrane region" description="Helical" evidence="2">
    <location>
        <begin position="88"/>
        <end position="112"/>
    </location>
</feature>
<dbReference type="Proteomes" id="UP000011566">
    <property type="component" value="Unassembled WGS sequence"/>
</dbReference>
<keyword evidence="2" id="KW-0472">Membrane</keyword>
<keyword evidence="2" id="KW-1133">Transmembrane helix</keyword>
<keyword evidence="2" id="KW-0812">Transmembrane</keyword>
<accession>M0M864</accession>
<name>M0M864_9EURY</name>
<evidence type="ECO:0000313" key="4">
    <source>
        <dbReference type="Proteomes" id="UP000011566"/>
    </source>
</evidence>
<dbReference type="InterPro" id="IPR058278">
    <property type="entry name" value="DUF7972"/>
</dbReference>
<feature type="region of interest" description="Disordered" evidence="1">
    <location>
        <begin position="1"/>
        <end position="30"/>
    </location>
</feature>
<dbReference type="OrthoDB" id="202254at2157"/>
<feature type="compositionally biased region" description="Acidic residues" evidence="1">
    <location>
        <begin position="9"/>
        <end position="21"/>
    </location>
</feature>
<evidence type="ECO:0000313" key="3">
    <source>
        <dbReference type="EMBL" id="EMA40580.1"/>
    </source>
</evidence>
<feature type="transmembrane region" description="Helical" evidence="2">
    <location>
        <begin position="42"/>
        <end position="68"/>
    </location>
</feature>
<gene>
    <name evidence="3" type="ORF">C447_03641</name>
</gene>
<dbReference type="eggNOG" id="arCOG08131">
    <property type="taxonomic scope" value="Archaea"/>
</dbReference>
<feature type="transmembrane region" description="Helical" evidence="2">
    <location>
        <begin position="278"/>
        <end position="298"/>
    </location>
</feature>